<evidence type="ECO:0000313" key="2">
    <source>
        <dbReference type="Proteomes" id="UP001152531"/>
    </source>
</evidence>
<accession>A0ACA9Y4D5</accession>
<gene>
    <name evidence="1" type="ORF">CLIB1444_02S17458</name>
</gene>
<organism evidence="1 2">
    <name type="scientific">[Candida] jaroonii</name>
    <dbReference type="NCBI Taxonomy" id="467808"/>
    <lineage>
        <taxon>Eukaryota</taxon>
        <taxon>Fungi</taxon>
        <taxon>Dikarya</taxon>
        <taxon>Ascomycota</taxon>
        <taxon>Saccharomycotina</taxon>
        <taxon>Pichiomycetes</taxon>
        <taxon>Debaryomycetaceae</taxon>
        <taxon>Yamadazyma</taxon>
    </lineage>
</organism>
<protein>
    <submittedName>
        <fullName evidence="1">2',3'-cyclic-nucleotide 3'-phosphodiesterase</fullName>
    </submittedName>
</protein>
<dbReference type="EMBL" id="CALSDN010000002">
    <property type="protein sequence ID" value="CAH6719829.1"/>
    <property type="molecule type" value="Genomic_DNA"/>
</dbReference>
<sequence length="291" mass="33184">MSVISTYSPKLMYPYDARVDKETGAKVEFRSKWVYLGVSLWLCPKENTPLYDKLSTLMGSLATLFPGQAPKFDPHITITSNIKIDLNNPHDDVDKILSASATALNSLPQNHSPLITLGRVNSQRKFFKKLYFQASKDPNLLSFTRIMRELFVILPSKIDIENQKVNPHLYTKDNHGNSIKRRPSKKGKHSESIETKPLDMERLNREAAEEAAQWINEFDPHLSLAYSDIYPIDNALWRTIKTRIQDYLNIDDCDAEDLVDNGLSWDGGVLKLVLTEGDVNDWIVLGRVDLH</sequence>
<evidence type="ECO:0000313" key="1">
    <source>
        <dbReference type="EMBL" id="CAH6719829.1"/>
    </source>
</evidence>
<name>A0ACA9Y4D5_9ASCO</name>
<comment type="caution">
    <text evidence="1">The sequence shown here is derived from an EMBL/GenBank/DDBJ whole genome shotgun (WGS) entry which is preliminary data.</text>
</comment>
<proteinExistence type="predicted"/>
<keyword evidence="2" id="KW-1185">Reference proteome</keyword>
<dbReference type="Proteomes" id="UP001152531">
    <property type="component" value="Unassembled WGS sequence"/>
</dbReference>
<reference evidence="1" key="1">
    <citation type="submission" date="2022-06" db="EMBL/GenBank/DDBJ databases">
        <authorList>
            <person name="Legras J.-L."/>
            <person name="Devillers H."/>
            <person name="Grondin C."/>
        </authorList>
    </citation>
    <scope>NUCLEOTIDE SEQUENCE</scope>
    <source>
        <strain evidence="1">CLIB 1444</strain>
    </source>
</reference>